<dbReference type="Proteomes" id="UP000037395">
    <property type="component" value="Unassembled WGS sequence"/>
</dbReference>
<gene>
    <name evidence="2" type="ORF">GCM10010502_13180</name>
    <name evidence="3" type="ORF">HS99_0007735</name>
</gene>
<evidence type="ECO:0000313" key="2">
    <source>
        <dbReference type="EMBL" id="GGU63514.1"/>
    </source>
</evidence>
<keyword evidence="1" id="KW-0812">Transmembrane</keyword>
<reference evidence="3" key="4">
    <citation type="submission" date="2016-08" db="EMBL/GenBank/DDBJ databases">
        <title>Sequencing, Assembly and Comparative Genomics of S. aureofaciens ATCC 10762.</title>
        <authorList>
            <person name="Gradnigo J.S."/>
            <person name="Johnson N."/>
            <person name="Somerville G.A."/>
        </authorList>
    </citation>
    <scope>NUCLEOTIDE SEQUENCE [LARGE SCALE GENOMIC DNA]</scope>
    <source>
        <strain evidence="3">ATCC 10762</strain>
    </source>
</reference>
<keyword evidence="4" id="KW-1185">Reference proteome</keyword>
<proteinExistence type="predicted"/>
<dbReference type="RefSeq" id="WP_050366868.1">
    <property type="nucleotide sequence ID" value="NZ_BMUB01000002.1"/>
</dbReference>
<dbReference type="OrthoDB" id="4278171at2"/>
<dbReference type="EMBL" id="BMUB01000002">
    <property type="protein sequence ID" value="GGU63514.1"/>
    <property type="molecule type" value="Genomic_DNA"/>
</dbReference>
<evidence type="ECO:0008006" key="5">
    <source>
        <dbReference type="Google" id="ProtNLM"/>
    </source>
</evidence>
<comment type="caution">
    <text evidence="3">The sequence shown here is derived from an EMBL/GenBank/DDBJ whole genome shotgun (WGS) entry which is preliminary data.</text>
</comment>
<dbReference type="GeneID" id="97484478"/>
<accession>A0A1E7N4Y4</accession>
<protein>
    <recommendedName>
        <fullName evidence="5">DUF3558 domain-containing protein</fullName>
    </recommendedName>
</protein>
<keyword evidence="1" id="KW-1133">Transmembrane helix</keyword>
<feature type="transmembrane region" description="Helical" evidence="1">
    <location>
        <begin position="33"/>
        <end position="55"/>
    </location>
</feature>
<dbReference type="Proteomes" id="UP000610124">
    <property type="component" value="Unassembled WGS sequence"/>
</dbReference>
<reference evidence="2" key="1">
    <citation type="journal article" date="2014" name="Int. J. Syst. Evol. Microbiol.">
        <title>Complete genome sequence of Corynebacterium casei LMG S-19264T (=DSM 44701T), isolated from a smear-ripened cheese.</title>
        <authorList>
            <consortium name="US DOE Joint Genome Institute (JGI-PGF)"/>
            <person name="Walter F."/>
            <person name="Albersmeier A."/>
            <person name="Kalinowski J."/>
            <person name="Ruckert C."/>
        </authorList>
    </citation>
    <scope>NUCLEOTIDE SEQUENCE</scope>
    <source>
        <strain evidence="2">JCM 4434</strain>
    </source>
</reference>
<evidence type="ECO:0000313" key="3">
    <source>
        <dbReference type="EMBL" id="OEV35761.1"/>
    </source>
</evidence>
<sequence length="352" mass="36009">MTGRQHGTPSDGTAEGIGAALERRGFTTRALRARAAVVGVALAVVAAGVGAFLVGNLSNAFGPGSVCEGAVSADALHDALGPGTVGEQKYGDGSLHSGTAFCTATVSYGVFGNERSVTVELRKDTGLSILADNADEAEARMFGASANGGAAGAAFDHRAWALLPEDCGSGLRVAVRSGGSDRPGARKLAGLAVSAANRVAMQRACGKAPMPAPRELSEAGKEHDLDRNAVCGLPGLTLAEAPGSTGLRETVTTATDPLWACRIHSTGDPTSSAAFTIGTEPRLLTVGAPKDEPGLGRARWVEPGEMVTTCHGKPAYFRMSWDGIQKLVPDSDETWKQFLTAGGRAIGCEPIV</sequence>
<organism evidence="3 4">
    <name type="scientific">Kitasatospora aureofaciens</name>
    <name type="common">Streptomyces aureofaciens</name>
    <dbReference type="NCBI Taxonomy" id="1894"/>
    <lineage>
        <taxon>Bacteria</taxon>
        <taxon>Bacillati</taxon>
        <taxon>Actinomycetota</taxon>
        <taxon>Actinomycetes</taxon>
        <taxon>Kitasatosporales</taxon>
        <taxon>Streptomycetaceae</taxon>
        <taxon>Kitasatospora</taxon>
    </lineage>
</organism>
<evidence type="ECO:0000313" key="4">
    <source>
        <dbReference type="Proteomes" id="UP000037395"/>
    </source>
</evidence>
<reference evidence="4" key="3">
    <citation type="submission" date="2016-08" db="EMBL/GenBank/DDBJ databases">
        <title>Sequencing, assembly and comparative genomics of S. aureofaciens ATCC 10762.</title>
        <authorList>
            <person name="Gradnigo J.S."/>
            <person name="Johnson N."/>
            <person name="Somerville G.A."/>
        </authorList>
    </citation>
    <scope>NUCLEOTIDE SEQUENCE [LARGE SCALE GENOMIC DNA]</scope>
    <source>
        <strain evidence="4">ATCC 10762 / DSM 40127 / CCM 3239 / JCM 4008 / LMG 5968 / NBRC 12843 / NCIMB 8234 / A-377</strain>
    </source>
</reference>
<reference evidence="2" key="5">
    <citation type="submission" date="2020-09" db="EMBL/GenBank/DDBJ databases">
        <authorList>
            <person name="Sun Q."/>
            <person name="Ohkuma M."/>
        </authorList>
    </citation>
    <scope>NUCLEOTIDE SEQUENCE</scope>
    <source>
        <strain evidence="2">JCM 4434</strain>
    </source>
</reference>
<evidence type="ECO:0000256" key="1">
    <source>
        <dbReference type="SAM" id="Phobius"/>
    </source>
</evidence>
<name>A0A1E7N4Y4_KITAU</name>
<reference evidence="3 4" key="2">
    <citation type="submission" date="2014-07" db="EMBL/GenBank/DDBJ databases">
        <authorList>
            <person name="Zhang J.E."/>
            <person name="Yang H."/>
            <person name="Guo J."/>
            <person name="Deng Z."/>
            <person name="Luo H."/>
            <person name="Luo M."/>
            <person name="Zhao B."/>
        </authorList>
    </citation>
    <scope>NUCLEOTIDE SEQUENCE [LARGE SCALE GENOMIC DNA]</scope>
    <source>
        <strain evidence="3">ATCC 10762</strain>
        <strain evidence="4">ATCC 10762 / DSM 40127 / CCM 3239 / JCM 4008 / LMG 5968 / NBRC 12843 / NCIMB 8234 / A-377</strain>
    </source>
</reference>
<keyword evidence="1" id="KW-0472">Membrane</keyword>
<accession>A0A8H9LJN9</accession>
<dbReference type="AlphaFoldDB" id="A0A1E7N4Y4"/>
<dbReference type="EMBL" id="JPRF03000032">
    <property type="protein sequence ID" value="OEV35761.1"/>
    <property type="molecule type" value="Genomic_DNA"/>
</dbReference>